<comment type="subunit">
    <text evidence="4 13">Homodimer.</text>
</comment>
<evidence type="ECO:0000256" key="12">
    <source>
        <dbReference type="ARBA" id="ARBA00051301"/>
    </source>
</evidence>
<keyword evidence="5 13" id="KW-0028">Amino-acid biosynthesis</keyword>
<dbReference type="NCBIfam" id="TIGR01910">
    <property type="entry name" value="DapE-ArgE"/>
    <property type="match status" value="1"/>
</dbReference>
<gene>
    <name evidence="16" type="primary">dapE_2</name>
    <name evidence="13" type="synonym">dapE</name>
    <name evidence="16" type="ORF">NCTC12862_01552</name>
</gene>
<dbReference type="OrthoDB" id="9809784at2"/>
<dbReference type="PROSITE" id="PS00758">
    <property type="entry name" value="ARGE_DAPE_CPG2_1"/>
    <property type="match status" value="1"/>
</dbReference>
<dbReference type="CDD" id="cd03891">
    <property type="entry name" value="M20_DapE_proteobac"/>
    <property type="match status" value="1"/>
</dbReference>
<feature type="binding site" evidence="13">
    <location>
        <position position="74"/>
    </location>
    <ligand>
        <name>Zn(2+)</name>
        <dbReference type="ChEBI" id="CHEBI:29105"/>
        <label>1</label>
    </ligand>
</feature>
<keyword evidence="10 13" id="KW-0457">Lysine biosynthesis</keyword>
<accession>A0A380ZIS9</accession>
<evidence type="ECO:0000256" key="2">
    <source>
        <dbReference type="ARBA" id="ARBA00005130"/>
    </source>
</evidence>
<dbReference type="SUPFAM" id="SSF53187">
    <property type="entry name" value="Zn-dependent exopeptidases"/>
    <property type="match status" value="1"/>
</dbReference>
<dbReference type="PROSITE" id="PS00759">
    <property type="entry name" value="ARGE_DAPE_CPG2_2"/>
    <property type="match status" value="1"/>
</dbReference>
<dbReference type="AlphaFoldDB" id="A0A380ZIS9"/>
<dbReference type="InterPro" id="IPR050072">
    <property type="entry name" value="Peptidase_M20A"/>
</dbReference>
<evidence type="ECO:0000256" key="10">
    <source>
        <dbReference type="ARBA" id="ARBA00023154"/>
    </source>
</evidence>
<dbReference type="InterPro" id="IPR036264">
    <property type="entry name" value="Bact_exopeptidase_dim_dom"/>
</dbReference>
<dbReference type="EMBL" id="UFTF01000001">
    <property type="protein sequence ID" value="SUV46085.1"/>
    <property type="molecule type" value="Genomic_DNA"/>
</dbReference>
<dbReference type="HAMAP" id="MF_01690">
    <property type="entry name" value="DapE"/>
    <property type="match status" value="1"/>
</dbReference>
<protein>
    <recommendedName>
        <fullName evidence="13 14">Succinyl-diaminopimelate desuccinylase</fullName>
        <shortName evidence="13">SDAP desuccinylase</shortName>
        <ecNumber evidence="13 14">3.5.1.18</ecNumber>
    </recommendedName>
    <alternativeName>
        <fullName evidence="13">N-succinyl-LL-2,6-diaminoheptanedioate amidohydrolase</fullName>
    </alternativeName>
</protein>
<evidence type="ECO:0000256" key="7">
    <source>
        <dbReference type="ARBA" id="ARBA00022801"/>
    </source>
</evidence>
<feature type="active site" description="Proton acceptor" evidence="13">
    <location>
        <position position="140"/>
    </location>
</feature>
<dbReference type="Proteomes" id="UP000254950">
    <property type="component" value="Unassembled WGS sequence"/>
</dbReference>
<keyword evidence="7 13" id="KW-0378">Hydrolase</keyword>
<dbReference type="Pfam" id="PF01546">
    <property type="entry name" value="Peptidase_M20"/>
    <property type="match status" value="1"/>
</dbReference>
<evidence type="ECO:0000259" key="15">
    <source>
        <dbReference type="Pfam" id="PF07687"/>
    </source>
</evidence>
<feature type="binding site" evidence="13">
    <location>
        <position position="107"/>
    </location>
    <ligand>
        <name>Zn(2+)</name>
        <dbReference type="ChEBI" id="CHEBI:29105"/>
        <label>1</label>
    </ligand>
</feature>
<dbReference type="GO" id="GO:0019877">
    <property type="term" value="P:diaminopimelate biosynthetic process"/>
    <property type="evidence" value="ECO:0007669"/>
    <property type="project" value="UniProtKB-UniRule"/>
</dbReference>
<dbReference type="GO" id="GO:0008270">
    <property type="term" value="F:zinc ion binding"/>
    <property type="evidence" value="ECO:0007669"/>
    <property type="project" value="UniProtKB-UniRule"/>
</dbReference>
<dbReference type="GO" id="GO:0009014">
    <property type="term" value="F:succinyl-diaminopimelate desuccinylase activity"/>
    <property type="evidence" value="ECO:0007669"/>
    <property type="project" value="UniProtKB-UniRule"/>
</dbReference>
<feature type="active site" evidence="13">
    <location>
        <position position="76"/>
    </location>
</feature>
<dbReference type="InterPro" id="IPR005941">
    <property type="entry name" value="DapE_proteobac"/>
</dbReference>
<dbReference type="PANTHER" id="PTHR43808">
    <property type="entry name" value="ACETYLORNITHINE DEACETYLASE"/>
    <property type="match status" value="1"/>
</dbReference>
<dbReference type="GO" id="GO:0006526">
    <property type="term" value="P:L-arginine biosynthetic process"/>
    <property type="evidence" value="ECO:0007669"/>
    <property type="project" value="TreeGrafter"/>
</dbReference>
<dbReference type="NCBIfam" id="NF009557">
    <property type="entry name" value="PRK13009.1"/>
    <property type="match status" value="1"/>
</dbReference>
<dbReference type="Pfam" id="PF07687">
    <property type="entry name" value="M20_dimer"/>
    <property type="match status" value="1"/>
</dbReference>
<organism evidence="16 17">
    <name type="scientific">Bartonella doshiae</name>
    <dbReference type="NCBI Taxonomy" id="33044"/>
    <lineage>
        <taxon>Bacteria</taxon>
        <taxon>Pseudomonadati</taxon>
        <taxon>Pseudomonadota</taxon>
        <taxon>Alphaproteobacteria</taxon>
        <taxon>Hyphomicrobiales</taxon>
        <taxon>Bartonellaceae</taxon>
        <taxon>Bartonella</taxon>
    </lineage>
</organism>
<evidence type="ECO:0000256" key="9">
    <source>
        <dbReference type="ARBA" id="ARBA00022915"/>
    </source>
</evidence>
<dbReference type="STRING" id="33044.GCA_900005695_00882"/>
<dbReference type="Gene3D" id="3.40.630.10">
    <property type="entry name" value="Zn peptidases"/>
    <property type="match status" value="2"/>
</dbReference>
<dbReference type="EC" id="3.5.1.18" evidence="13 14"/>
<evidence type="ECO:0000256" key="14">
    <source>
        <dbReference type="NCBIfam" id="TIGR01246"/>
    </source>
</evidence>
<keyword evidence="11 13" id="KW-0170">Cobalt</keyword>
<evidence type="ECO:0000256" key="13">
    <source>
        <dbReference type="HAMAP-Rule" id="MF_01690"/>
    </source>
</evidence>
<dbReference type="InterPro" id="IPR001261">
    <property type="entry name" value="ArgE/DapE_CS"/>
</dbReference>
<comment type="pathway">
    <text evidence="2 13">Amino-acid biosynthesis; L-lysine biosynthesis via DAP pathway; LL-2,6-diaminopimelate from (S)-tetrahydrodipicolinate (succinylase route): step 3/3.</text>
</comment>
<keyword evidence="6 13" id="KW-0479">Metal-binding</keyword>
<evidence type="ECO:0000256" key="3">
    <source>
        <dbReference type="ARBA" id="ARBA00006746"/>
    </source>
</evidence>
<feature type="binding site" evidence="13">
    <location>
        <position position="107"/>
    </location>
    <ligand>
        <name>Zn(2+)</name>
        <dbReference type="ChEBI" id="CHEBI:29105"/>
        <label>2</label>
    </ligand>
</feature>
<dbReference type="GO" id="GO:0008777">
    <property type="term" value="F:acetylornithine deacetylase activity"/>
    <property type="evidence" value="ECO:0007669"/>
    <property type="project" value="TreeGrafter"/>
</dbReference>
<dbReference type="Gene3D" id="3.30.70.360">
    <property type="match status" value="1"/>
</dbReference>
<evidence type="ECO:0000256" key="6">
    <source>
        <dbReference type="ARBA" id="ARBA00022723"/>
    </source>
</evidence>
<keyword evidence="9 13" id="KW-0220">Diaminopimelate biosynthesis</keyword>
<keyword evidence="8 13" id="KW-0862">Zinc</keyword>
<comment type="cofactor">
    <cofactor evidence="1">
        <name>Co(2+)</name>
        <dbReference type="ChEBI" id="CHEBI:48828"/>
    </cofactor>
</comment>
<comment type="catalytic activity">
    <reaction evidence="12 13">
        <text>N-succinyl-(2S,6S)-2,6-diaminopimelate + H2O = (2S,6S)-2,6-diaminopimelate + succinate</text>
        <dbReference type="Rhea" id="RHEA:22608"/>
        <dbReference type="ChEBI" id="CHEBI:15377"/>
        <dbReference type="ChEBI" id="CHEBI:30031"/>
        <dbReference type="ChEBI" id="CHEBI:57609"/>
        <dbReference type="ChEBI" id="CHEBI:58087"/>
        <dbReference type="EC" id="3.5.1.18"/>
    </reaction>
</comment>
<dbReference type="PANTHER" id="PTHR43808:SF31">
    <property type="entry name" value="N-ACETYL-L-CITRULLINE DEACETYLASE"/>
    <property type="match status" value="1"/>
</dbReference>
<evidence type="ECO:0000313" key="16">
    <source>
        <dbReference type="EMBL" id="SUV46085.1"/>
    </source>
</evidence>
<feature type="binding site" evidence="13">
    <location>
        <position position="363"/>
    </location>
    <ligand>
        <name>Zn(2+)</name>
        <dbReference type="ChEBI" id="CHEBI:29105"/>
        <label>2</label>
    </ligand>
</feature>
<dbReference type="GO" id="GO:0050897">
    <property type="term" value="F:cobalt ion binding"/>
    <property type="evidence" value="ECO:0007669"/>
    <property type="project" value="UniProtKB-UniRule"/>
</dbReference>
<evidence type="ECO:0000256" key="4">
    <source>
        <dbReference type="ARBA" id="ARBA00011738"/>
    </source>
</evidence>
<dbReference type="SUPFAM" id="SSF55031">
    <property type="entry name" value="Bacterial exopeptidase dimerisation domain"/>
    <property type="match status" value="1"/>
</dbReference>
<feature type="domain" description="Peptidase M20 dimerisation" evidence="15">
    <location>
        <begin position="182"/>
        <end position="285"/>
    </location>
</feature>
<feature type="binding site" evidence="13">
    <location>
        <position position="141"/>
    </location>
    <ligand>
        <name>Zn(2+)</name>
        <dbReference type="ChEBI" id="CHEBI:29105"/>
        <label>2</label>
    </ligand>
</feature>
<dbReference type="GO" id="GO:0009089">
    <property type="term" value="P:lysine biosynthetic process via diaminopimelate"/>
    <property type="evidence" value="ECO:0007669"/>
    <property type="project" value="UniProtKB-UniRule"/>
</dbReference>
<dbReference type="RefSeq" id="WP_004856174.1">
    <property type="nucleotide sequence ID" value="NZ_CACVBH010000001.1"/>
</dbReference>
<comment type="similarity">
    <text evidence="3 13">Belongs to the peptidase M20A family. DapE subfamily.</text>
</comment>
<sequence>MPILTDPIQLSQALIRCPSVTPHEAGALSTLEQFLKKMGFNVERPVFKDKNTADVENLYAKIGREGLHLMFAGHTDVVPPGVLENWTYPPFEGVINQGKLYGRGAVDMKGGIACFVAALARVLKKHPIKGMVSLLITGDEEGPAINGTVKLLKWAEQKGEKWTAALVGEPTSVKTVGDVIKIGRRGSISGIITVKGCQGHVAFPERAANPLPLANKLIQALTETALDQGTKDFQPSNLELTTIDTGNSAVNIIPAQTTICFNIRYNDLWTKETLVMEIEKRLASVESNNNSNQLLHYQLEWIPSLGSVFVTKNNKLIKTLSNAIESVTGNIPECSTSGGTSDARFIKDYCPVIELGLPGQTMHKVDECVTLDAMESLTSIYERFIIDFFALKNESF</sequence>
<dbReference type="NCBIfam" id="TIGR01246">
    <property type="entry name" value="dapE_proteo"/>
    <property type="match status" value="1"/>
</dbReference>
<comment type="function">
    <text evidence="13">Catalyzes the hydrolysis of N-succinyl-L,L-diaminopimelic acid (SDAP), forming succinate and LL-2,6-diaminopimelate (DAP), an intermediate involved in the bacterial biosynthesis of lysine and meso-diaminopimelic acid, an essential component of bacterial cell walls.</text>
</comment>
<evidence type="ECO:0000256" key="11">
    <source>
        <dbReference type="ARBA" id="ARBA00023285"/>
    </source>
</evidence>
<evidence type="ECO:0000256" key="1">
    <source>
        <dbReference type="ARBA" id="ARBA00001941"/>
    </source>
</evidence>
<dbReference type="UniPathway" id="UPA00034">
    <property type="reaction ID" value="UER00021"/>
</dbReference>
<proteinExistence type="inferred from homology"/>
<dbReference type="InterPro" id="IPR002933">
    <property type="entry name" value="Peptidase_M20"/>
</dbReference>
<name>A0A380ZIS9_BARDO</name>
<dbReference type="InterPro" id="IPR011650">
    <property type="entry name" value="Peptidase_M20_dimer"/>
</dbReference>
<reference evidence="16 17" key="1">
    <citation type="submission" date="2018-06" db="EMBL/GenBank/DDBJ databases">
        <authorList>
            <consortium name="Pathogen Informatics"/>
            <person name="Doyle S."/>
        </authorList>
    </citation>
    <scope>NUCLEOTIDE SEQUENCE [LARGE SCALE GENOMIC DNA]</scope>
    <source>
        <strain evidence="16 17">NCTC12862</strain>
    </source>
</reference>
<dbReference type="InterPro" id="IPR010182">
    <property type="entry name" value="ArgE/DapE"/>
</dbReference>
<comment type="cofactor">
    <cofactor evidence="13">
        <name>Zn(2+)</name>
        <dbReference type="ChEBI" id="CHEBI:29105"/>
    </cofactor>
    <cofactor evidence="13">
        <name>Co(2+)</name>
        <dbReference type="ChEBI" id="CHEBI:48828"/>
    </cofactor>
    <text evidence="13">Binds 2 Zn(2+) or Co(2+) ions per subunit.</text>
</comment>
<feature type="binding site" evidence="13">
    <location>
        <position position="169"/>
    </location>
    <ligand>
        <name>Zn(2+)</name>
        <dbReference type="ChEBI" id="CHEBI:29105"/>
        <label>1</label>
    </ligand>
</feature>
<evidence type="ECO:0000313" key="17">
    <source>
        <dbReference type="Proteomes" id="UP000254950"/>
    </source>
</evidence>
<evidence type="ECO:0000256" key="8">
    <source>
        <dbReference type="ARBA" id="ARBA00022833"/>
    </source>
</evidence>
<evidence type="ECO:0000256" key="5">
    <source>
        <dbReference type="ARBA" id="ARBA00022605"/>
    </source>
</evidence>